<evidence type="ECO:0000313" key="2">
    <source>
        <dbReference type="EMBL" id="MFC3884033.1"/>
    </source>
</evidence>
<evidence type="ECO:0000313" key="3">
    <source>
        <dbReference type="Proteomes" id="UP001595752"/>
    </source>
</evidence>
<keyword evidence="1" id="KW-0812">Transmembrane</keyword>
<comment type="caution">
    <text evidence="2">The sequence shown here is derived from an EMBL/GenBank/DDBJ whole genome shotgun (WGS) entry which is preliminary data.</text>
</comment>
<protein>
    <recommendedName>
        <fullName evidence="4">YtxH domain-containing protein</fullName>
    </recommendedName>
</protein>
<reference evidence="3" key="1">
    <citation type="journal article" date="2019" name="Int. J. Syst. Evol. Microbiol.">
        <title>The Global Catalogue of Microorganisms (GCM) 10K type strain sequencing project: providing services to taxonomists for standard genome sequencing and annotation.</title>
        <authorList>
            <consortium name="The Broad Institute Genomics Platform"/>
            <consortium name="The Broad Institute Genome Sequencing Center for Infectious Disease"/>
            <person name="Wu L."/>
            <person name="Ma J."/>
        </authorList>
    </citation>
    <scope>NUCLEOTIDE SEQUENCE [LARGE SCALE GENOMIC DNA]</scope>
    <source>
        <strain evidence="3">CCUG 61889</strain>
    </source>
</reference>
<dbReference type="RefSeq" id="WP_377915088.1">
    <property type="nucleotide sequence ID" value="NZ_JBHRZT010000044.1"/>
</dbReference>
<dbReference type="EMBL" id="JBHRZT010000044">
    <property type="protein sequence ID" value="MFC3884033.1"/>
    <property type="molecule type" value="Genomic_DNA"/>
</dbReference>
<organism evidence="2 3">
    <name type="scientific">Bacillus songklensis</name>
    <dbReference type="NCBI Taxonomy" id="1069116"/>
    <lineage>
        <taxon>Bacteria</taxon>
        <taxon>Bacillati</taxon>
        <taxon>Bacillota</taxon>
        <taxon>Bacilli</taxon>
        <taxon>Bacillales</taxon>
        <taxon>Bacillaceae</taxon>
        <taxon>Bacillus</taxon>
    </lineage>
</organism>
<accession>A0ABV8B1F9</accession>
<sequence length="146" mass="15953">MLKKLFSFSNPVGLVITSATLILALSPEARRGTKKLLVKGAGAALALGDQMKGLTSGMRMQLGSFMEDAKAEKEQMLLSDGAQSIRAGFEEGMEKVKEAGRKAEDTFKNIFDDANPGEEPQIVTHYNVLNDQTVRNKLNEIESQLH</sequence>
<feature type="transmembrane region" description="Helical" evidence="1">
    <location>
        <begin position="6"/>
        <end position="25"/>
    </location>
</feature>
<keyword evidence="3" id="KW-1185">Reference proteome</keyword>
<name>A0ABV8B1F9_9BACI</name>
<dbReference type="Proteomes" id="UP001595752">
    <property type="component" value="Unassembled WGS sequence"/>
</dbReference>
<keyword evidence="1" id="KW-1133">Transmembrane helix</keyword>
<gene>
    <name evidence="2" type="ORF">ACFOU2_11245</name>
</gene>
<keyword evidence="1" id="KW-0472">Membrane</keyword>
<evidence type="ECO:0000256" key="1">
    <source>
        <dbReference type="SAM" id="Phobius"/>
    </source>
</evidence>
<proteinExistence type="predicted"/>
<evidence type="ECO:0008006" key="4">
    <source>
        <dbReference type="Google" id="ProtNLM"/>
    </source>
</evidence>